<dbReference type="GO" id="GO:0016787">
    <property type="term" value="F:hydrolase activity"/>
    <property type="evidence" value="ECO:0007669"/>
    <property type="project" value="UniProtKB-KW"/>
</dbReference>
<dbReference type="Proteomes" id="UP000189627">
    <property type="component" value="Chromosome 2"/>
</dbReference>
<dbReference type="Pfam" id="PF12697">
    <property type="entry name" value="Abhydrolase_6"/>
    <property type="match status" value="1"/>
</dbReference>
<dbReference type="InterPro" id="IPR000073">
    <property type="entry name" value="AB_hydrolase_1"/>
</dbReference>
<keyword evidence="2" id="KW-0378">Hydrolase</keyword>
<evidence type="ECO:0000259" key="1">
    <source>
        <dbReference type="Pfam" id="PF12697"/>
    </source>
</evidence>
<reference evidence="3" key="1">
    <citation type="submission" date="2017-02" db="EMBL/GenBank/DDBJ databases">
        <title>Complete genome sequence of Cupriavidus necator strain NH9, a 3-chlorobenzoate degrader.</title>
        <authorList>
            <person name="Moriuchi R."/>
            <person name="Dohra H."/>
            <person name="Ogawa N."/>
        </authorList>
    </citation>
    <scope>NUCLEOTIDE SEQUENCE [LARGE SCALE GENOMIC DNA]</scope>
    <source>
        <strain evidence="3">NH9</strain>
    </source>
</reference>
<sequence length="273" mass="29896">MGKFEGVGSTLVAAGHQTNYFDQGSGKPLFLLHGSGPGVSGWTNWKGVMNELSQSFRVIVPDIAGFGFTEFKDGTKYDIKLWVSHLVGIMDALEIERASFVGNSFGGALSLGLAVFDPKRVEKLVLLGTPAGEFEQTPGLRSAWEYEPSPENMEKTMRLFPYDQSIITPEMVQSRYEASARPGAQEALRKLIPQPNGEGPTVVKGFPEHVVARIEAPTLVLHGREDRVVPSACGQLLARAIPNADLHLFGRCGHWVQTERRADFLKLVSDFIA</sequence>
<dbReference type="PRINTS" id="PR00111">
    <property type="entry name" value="ABHYDROLASE"/>
</dbReference>
<dbReference type="KEGG" id="cuh:BJN34_26370"/>
<dbReference type="RefSeq" id="WP_078199764.1">
    <property type="nucleotide sequence ID" value="NZ_CP017758.1"/>
</dbReference>
<dbReference type="PANTHER" id="PTHR46438:SF11">
    <property type="entry name" value="LIPASE-RELATED"/>
    <property type="match status" value="1"/>
</dbReference>
<organism evidence="2 3">
    <name type="scientific">Cupriavidus necator</name>
    <name type="common">Alcaligenes eutrophus</name>
    <name type="synonym">Ralstonia eutropha</name>
    <dbReference type="NCBI Taxonomy" id="106590"/>
    <lineage>
        <taxon>Bacteria</taxon>
        <taxon>Pseudomonadati</taxon>
        <taxon>Pseudomonadota</taxon>
        <taxon>Betaproteobacteria</taxon>
        <taxon>Burkholderiales</taxon>
        <taxon>Burkholderiaceae</taxon>
        <taxon>Cupriavidus</taxon>
    </lineage>
</organism>
<dbReference type="AlphaFoldDB" id="A0A1U9UYT2"/>
<dbReference type="EMBL" id="CP017758">
    <property type="protein sequence ID" value="AQV97391.1"/>
    <property type="molecule type" value="Genomic_DNA"/>
</dbReference>
<dbReference type="PRINTS" id="PR00412">
    <property type="entry name" value="EPOXHYDRLASE"/>
</dbReference>
<gene>
    <name evidence="2" type="ORF">BJN34_26370</name>
</gene>
<proteinExistence type="predicted"/>
<dbReference type="Gene3D" id="3.40.50.1820">
    <property type="entry name" value="alpha/beta hydrolase"/>
    <property type="match status" value="1"/>
</dbReference>
<evidence type="ECO:0000313" key="2">
    <source>
        <dbReference type="EMBL" id="AQV97391.1"/>
    </source>
</evidence>
<dbReference type="SUPFAM" id="SSF53474">
    <property type="entry name" value="alpha/beta-Hydrolases"/>
    <property type="match status" value="1"/>
</dbReference>
<dbReference type="PANTHER" id="PTHR46438">
    <property type="entry name" value="ALPHA/BETA-HYDROLASES SUPERFAMILY PROTEIN"/>
    <property type="match status" value="1"/>
</dbReference>
<dbReference type="OrthoDB" id="9799989at2"/>
<accession>A0A1U9UYT2</accession>
<dbReference type="InterPro" id="IPR000639">
    <property type="entry name" value="Epox_hydrolase-like"/>
</dbReference>
<protein>
    <submittedName>
        <fullName evidence="2">2-hydroxy-6-oxo-2,4-heptadienoate hydrolase</fullName>
    </submittedName>
</protein>
<dbReference type="InterPro" id="IPR029058">
    <property type="entry name" value="AB_hydrolase_fold"/>
</dbReference>
<feature type="domain" description="AB hydrolase-1" evidence="1">
    <location>
        <begin position="29"/>
        <end position="265"/>
    </location>
</feature>
<name>A0A1U9UYT2_CUPNE</name>
<evidence type="ECO:0000313" key="3">
    <source>
        <dbReference type="Proteomes" id="UP000189627"/>
    </source>
</evidence>